<dbReference type="AlphaFoldDB" id="A0A917HQL1"/>
<feature type="region of interest" description="Disordered" evidence="1">
    <location>
        <begin position="28"/>
        <end position="47"/>
    </location>
</feature>
<sequence length="47" mass="5045">MSMDAGAAGAFGLYPLEIKILIVVIARRETSSEPPESRALIDEKANL</sequence>
<name>A0A917HQL1_9BACT</name>
<accession>A0A917HQL1</accession>
<keyword evidence="3" id="KW-1185">Reference proteome</keyword>
<comment type="caution">
    <text evidence="2">The sequence shown here is derived from an EMBL/GenBank/DDBJ whole genome shotgun (WGS) entry which is preliminary data.</text>
</comment>
<evidence type="ECO:0000313" key="2">
    <source>
        <dbReference type="EMBL" id="GGG86598.1"/>
    </source>
</evidence>
<reference evidence="2" key="2">
    <citation type="submission" date="2020-09" db="EMBL/GenBank/DDBJ databases">
        <authorList>
            <person name="Sun Q."/>
            <person name="Zhou Y."/>
        </authorList>
    </citation>
    <scope>NUCLEOTIDE SEQUENCE</scope>
    <source>
        <strain evidence="2">CGMCC 1.12997</strain>
    </source>
</reference>
<evidence type="ECO:0000256" key="1">
    <source>
        <dbReference type="SAM" id="MobiDB-lite"/>
    </source>
</evidence>
<organism evidence="2 3">
    <name type="scientific">Edaphobacter dinghuensis</name>
    <dbReference type="NCBI Taxonomy" id="1560005"/>
    <lineage>
        <taxon>Bacteria</taxon>
        <taxon>Pseudomonadati</taxon>
        <taxon>Acidobacteriota</taxon>
        <taxon>Terriglobia</taxon>
        <taxon>Terriglobales</taxon>
        <taxon>Acidobacteriaceae</taxon>
        <taxon>Edaphobacter</taxon>
    </lineage>
</organism>
<dbReference type="RefSeq" id="WP_188555363.1">
    <property type="nucleotide sequence ID" value="NZ_BMGT01000004.1"/>
</dbReference>
<reference evidence="2" key="1">
    <citation type="journal article" date="2014" name="Int. J. Syst. Evol. Microbiol.">
        <title>Complete genome sequence of Corynebacterium casei LMG S-19264T (=DSM 44701T), isolated from a smear-ripened cheese.</title>
        <authorList>
            <consortium name="US DOE Joint Genome Institute (JGI-PGF)"/>
            <person name="Walter F."/>
            <person name="Albersmeier A."/>
            <person name="Kalinowski J."/>
            <person name="Ruckert C."/>
        </authorList>
    </citation>
    <scope>NUCLEOTIDE SEQUENCE</scope>
    <source>
        <strain evidence="2">CGMCC 1.12997</strain>
    </source>
</reference>
<gene>
    <name evidence="2" type="ORF">GCM10011585_33200</name>
</gene>
<dbReference type="Proteomes" id="UP000647241">
    <property type="component" value="Unassembled WGS sequence"/>
</dbReference>
<dbReference type="EMBL" id="BMGT01000004">
    <property type="protein sequence ID" value="GGG86598.1"/>
    <property type="molecule type" value="Genomic_DNA"/>
</dbReference>
<protein>
    <submittedName>
        <fullName evidence="2">Uncharacterized protein</fullName>
    </submittedName>
</protein>
<proteinExistence type="predicted"/>
<evidence type="ECO:0000313" key="3">
    <source>
        <dbReference type="Proteomes" id="UP000647241"/>
    </source>
</evidence>